<proteinExistence type="predicted"/>
<reference evidence="1" key="1">
    <citation type="submission" date="2019-12" db="EMBL/GenBank/DDBJ databases">
        <title>Genome sequencing and annotation of Brassica cretica.</title>
        <authorList>
            <person name="Studholme D.J."/>
            <person name="Sarris P.F."/>
        </authorList>
    </citation>
    <scope>NUCLEOTIDE SEQUENCE</scope>
    <source>
        <strain evidence="1">PFS-102/07</strain>
        <tissue evidence="1">Leaf</tissue>
    </source>
</reference>
<name>A0A8S9FJA7_BRACR</name>
<sequence>GSMCVSFSSSDWQLGFPTAVHKEYFRLSRAVATRKISSSLQYDAHQQVLIINTHFLFHHDLTLSMVTGKRLQHVQFSQTTRLCPYDTAHQYRDSKAYKRLNSKRGHVYQFLKPQGFVLTTLLIGTEILKCTRKFLQTHYKKIRRIPTEVPTDINVVGRL</sequence>
<comment type="caution">
    <text evidence="1">The sequence shown here is derived from an EMBL/GenBank/DDBJ whole genome shotgun (WGS) entry which is preliminary data.</text>
</comment>
<accession>A0A8S9FJA7</accession>
<evidence type="ECO:0000313" key="1">
    <source>
        <dbReference type="EMBL" id="KAF2532427.1"/>
    </source>
</evidence>
<gene>
    <name evidence="1" type="ORF">F2Q70_00031525</name>
</gene>
<organism evidence="1">
    <name type="scientific">Brassica cretica</name>
    <name type="common">Mustard</name>
    <dbReference type="NCBI Taxonomy" id="69181"/>
    <lineage>
        <taxon>Eukaryota</taxon>
        <taxon>Viridiplantae</taxon>
        <taxon>Streptophyta</taxon>
        <taxon>Embryophyta</taxon>
        <taxon>Tracheophyta</taxon>
        <taxon>Spermatophyta</taxon>
        <taxon>Magnoliopsida</taxon>
        <taxon>eudicotyledons</taxon>
        <taxon>Gunneridae</taxon>
        <taxon>Pentapetalae</taxon>
        <taxon>rosids</taxon>
        <taxon>malvids</taxon>
        <taxon>Brassicales</taxon>
        <taxon>Brassicaceae</taxon>
        <taxon>Brassiceae</taxon>
        <taxon>Brassica</taxon>
    </lineage>
</organism>
<protein>
    <submittedName>
        <fullName evidence="1">Uncharacterized protein</fullName>
    </submittedName>
</protein>
<dbReference type="AlphaFoldDB" id="A0A8S9FJA7"/>
<feature type="non-terminal residue" evidence="1">
    <location>
        <position position="1"/>
    </location>
</feature>
<dbReference type="EMBL" id="QGKY02002305">
    <property type="protein sequence ID" value="KAF2532427.1"/>
    <property type="molecule type" value="Genomic_DNA"/>
</dbReference>